<evidence type="ECO:0000313" key="3">
    <source>
        <dbReference type="Proteomes" id="UP000070371"/>
    </source>
</evidence>
<reference evidence="2 3" key="1">
    <citation type="submission" date="2016-02" db="EMBL/GenBank/DDBJ databases">
        <title>Complete genome sequence of Halocynthiibacter arcticus PAMC 20958t from arctic marine sediment.</title>
        <authorList>
            <person name="Lee Y.M."/>
            <person name="Baek K."/>
            <person name="Lee H.K."/>
            <person name="Shin S.C."/>
        </authorList>
    </citation>
    <scope>NUCLEOTIDE SEQUENCE [LARGE SCALE GENOMIC DNA]</scope>
    <source>
        <strain evidence="2">PAMC 20958</strain>
    </source>
</reference>
<protein>
    <recommendedName>
        <fullName evidence="1">Co-chaperone DjlA N-terminal domain-containing protein</fullName>
    </recommendedName>
</protein>
<evidence type="ECO:0000259" key="1">
    <source>
        <dbReference type="Pfam" id="PF05099"/>
    </source>
</evidence>
<organism evidence="2 3">
    <name type="scientific">Falsihalocynthiibacter arcticus</name>
    <dbReference type="NCBI Taxonomy" id="1579316"/>
    <lineage>
        <taxon>Bacteria</taxon>
        <taxon>Pseudomonadati</taxon>
        <taxon>Pseudomonadota</taxon>
        <taxon>Alphaproteobacteria</taxon>
        <taxon>Rhodobacterales</taxon>
        <taxon>Roseobacteraceae</taxon>
        <taxon>Falsihalocynthiibacter</taxon>
    </lineage>
</organism>
<dbReference type="RefSeq" id="WP_039003330.1">
    <property type="nucleotide sequence ID" value="NZ_CP014327.1"/>
</dbReference>
<dbReference type="InterPro" id="IPR029024">
    <property type="entry name" value="TerB-like"/>
</dbReference>
<dbReference type="OrthoDB" id="5402150at2"/>
<name>A0A126UV67_9RHOB</name>
<sequence length="144" mass="16416">MIDKLFSLFAPEAEPQKLDDRIAIAGLLVRIARTDGDYSHAEITRIDRILAKRYGLTPEQTTELRQEAEVFEKSAPDTVRFTRSIKDSVPHDEREAVIEALWEVVLADGVRNTYEDTLMRLLANLLGITDMDSARCRQRVLSNQ</sequence>
<feature type="domain" description="Co-chaperone DjlA N-terminal" evidence="1">
    <location>
        <begin position="21"/>
        <end position="138"/>
    </location>
</feature>
<dbReference type="Gene3D" id="1.10.3680.10">
    <property type="entry name" value="TerB-like"/>
    <property type="match status" value="1"/>
</dbReference>
<proteinExistence type="predicted"/>
<dbReference type="STRING" id="1579316.RC74_00425"/>
<dbReference type="Pfam" id="PF05099">
    <property type="entry name" value="TerB"/>
    <property type="match status" value="1"/>
</dbReference>
<dbReference type="Proteomes" id="UP000070371">
    <property type="component" value="Chromosome"/>
</dbReference>
<dbReference type="SUPFAM" id="SSF158682">
    <property type="entry name" value="TerB-like"/>
    <property type="match status" value="1"/>
</dbReference>
<gene>
    <name evidence="2" type="ORF">RC74_00425</name>
</gene>
<accession>A0A126UV67</accession>
<dbReference type="EMBL" id="CP014327">
    <property type="protein sequence ID" value="AML49948.1"/>
    <property type="molecule type" value="Genomic_DNA"/>
</dbReference>
<dbReference type="AlphaFoldDB" id="A0A126UV67"/>
<keyword evidence="3" id="KW-1185">Reference proteome</keyword>
<dbReference type="CDD" id="cd07313">
    <property type="entry name" value="terB_like_2"/>
    <property type="match status" value="1"/>
</dbReference>
<dbReference type="InterPro" id="IPR007791">
    <property type="entry name" value="DjlA_N"/>
</dbReference>
<evidence type="ECO:0000313" key="2">
    <source>
        <dbReference type="EMBL" id="AML49948.1"/>
    </source>
</evidence>
<dbReference type="KEGG" id="hat:RC74_00425"/>